<reference evidence="1 2" key="1">
    <citation type="submission" date="2020-02" db="EMBL/GenBank/DDBJ databases">
        <authorList>
            <person name="Hogendoorn C."/>
        </authorList>
    </citation>
    <scope>NUCLEOTIDE SEQUENCE [LARGE SCALE GENOMIC DNA]</scope>
    <source>
        <strain evidence="1">METHB21</strain>
    </source>
</reference>
<dbReference type="EMBL" id="CADCXN010000051">
    <property type="protein sequence ID" value="CAA9890496.1"/>
    <property type="molecule type" value="Genomic_DNA"/>
</dbReference>
<protein>
    <submittedName>
        <fullName evidence="1">Uncharacterized protein</fullName>
    </submittedName>
</protein>
<dbReference type="Proteomes" id="UP000494216">
    <property type="component" value="Unassembled WGS sequence"/>
</dbReference>
<name>A0A8S0XI98_9GAMM</name>
<comment type="caution">
    <text evidence="1">The sequence shown here is derived from an EMBL/GenBank/DDBJ whole genome shotgun (WGS) entry which is preliminary data.</text>
</comment>
<keyword evidence="2" id="KW-1185">Reference proteome</keyword>
<evidence type="ECO:0000313" key="2">
    <source>
        <dbReference type="Proteomes" id="UP000494216"/>
    </source>
</evidence>
<evidence type="ECO:0000313" key="1">
    <source>
        <dbReference type="EMBL" id="CAA9890496.1"/>
    </source>
</evidence>
<accession>A0A8S0XI98</accession>
<proteinExistence type="predicted"/>
<gene>
    <name evidence="1" type="ORF">METHB2_230018</name>
</gene>
<dbReference type="AlphaFoldDB" id="A0A8S0XI98"/>
<organism evidence="1 2">
    <name type="scientific">Candidatus Methylobacter favarea</name>
    <dbReference type="NCBI Taxonomy" id="2707345"/>
    <lineage>
        <taxon>Bacteria</taxon>
        <taxon>Pseudomonadati</taxon>
        <taxon>Pseudomonadota</taxon>
        <taxon>Gammaproteobacteria</taxon>
        <taxon>Methylococcales</taxon>
        <taxon>Methylococcaceae</taxon>
        <taxon>Methylobacter</taxon>
    </lineage>
</organism>
<sequence length="62" mass="6479">MVIKSISDYLLSVNGTYPTTADVNVPYCTSLDNKKAAIPCGMRLLGTLLNLFESLIGGGGGN</sequence>